<accession>A0A0V1IES6</accession>
<organism evidence="1 3">
    <name type="scientific">Trichinella pseudospiralis</name>
    <name type="common">Parasitic roundworm</name>
    <dbReference type="NCBI Taxonomy" id="6337"/>
    <lineage>
        <taxon>Eukaryota</taxon>
        <taxon>Metazoa</taxon>
        <taxon>Ecdysozoa</taxon>
        <taxon>Nematoda</taxon>
        <taxon>Enoplea</taxon>
        <taxon>Dorylaimia</taxon>
        <taxon>Trichinellida</taxon>
        <taxon>Trichinellidae</taxon>
        <taxon>Trichinella</taxon>
    </lineage>
</organism>
<dbReference type="EMBL" id="JYDS01000221">
    <property type="protein sequence ID" value="KRZ20999.1"/>
    <property type="molecule type" value="Genomic_DNA"/>
</dbReference>
<evidence type="ECO:0000313" key="3">
    <source>
        <dbReference type="Proteomes" id="UP000054805"/>
    </source>
</evidence>
<dbReference type="Proteomes" id="UP000054826">
    <property type="component" value="Unassembled WGS sequence"/>
</dbReference>
<keyword evidence="3" id="KW-1185">Reference proteome</keyword>
<gene>
    <name evidence="1" type="ORF">T4B_13364</name>
    <name evidence="2" type="ORF">T4C_5716</name>
</gene>
<sequence>MSTLKCVSFRRKMLNNCSLFRNSLFNSNIAENPALHMYKVVEGGSSLMLQWKQLDMCFGVIVKAVLIFYD</sequence>
<evidence type="ECO:0000313" key="4">
    <source>
        <dbReference type="Proteomes" id="UP000054826"/>
    </source>
</evidence>
<dbReference type="Proteomes" id="UP000054805">
    <property type="component" value="Unassembled WGS sequence"/>
</dbReference>
<name>A0A0V1IES6_TRIPS</name>
<reference evidence="3 4" key="1">
    <citation type="submission" date="2015-01" db="EMBL/GenBank/DDBJ databases">
        <title>Evolution of Trichinella species and genotypes.</title>
        <authorList>
            <person name="Korhonen P.K."/>
            <person name="Edoardo P."/>
            <person name="Giuseppe L.R."/>
            <person name="Gasser R.B."/>
        </authorList>
    </citation>
    <scope>NUCLEOTIDE SEQUENCE [LARGE SCALE GENOMIC DNA]</scope>
    <source>
        <strain evidence="2">ISS176</strain>
        <strain evidence="1">ISS588</strain>
    </source>
</reference>
<dbReference type="AlphaFoldDB" id="A0A0V1IES6"/>
<proteinExistence type="predicted"/>
<protein>
    <submittedName>
        <fullName evidence="1">Uncharacterized protein</fullName>
    </submittedName>
</protein>
<comment type="caution">
    <text evidence="1">The sequence shown here is derived from an EMBL/GenBank/DDBJ whole genome shotgun (WGS) entry which is preliminary data.</text>
</comment>
<evidence type="ECO:0000313" key="1">
    <source>
        <dbReference type="EMBL" id="KRZ20999.1"/>
    </source>
</evidence>
<evidence type="ECO:0000313" key="2">
    <source>
        <dbReference type="EMBL" id="KRZ28019.1"/>
    </source>
</evidence>
<dbReference type="EMBL" id="JYDV01000159">
    <property type="protein sequence ID" value="KRZ28019.1"/>
    <property type="molecule type" value="Genomic_DNA"/>
</dbReference>